<protein>
    <submittedName>
        <fullName evidence="2">Uncharacterized protein</fullName>
    </submittedName>
</protein>
<name>A0A9W7C527_9STRA</name>
<accession>A0A9W7C527</accession>
<feature type="signal peptide" evidence="1">
    <location>
        <begin position="1"/>
        <end position="17"/>
    </location>
</feature>
<evidence type="ECO:0000313" key="3">
    <source>
        <dbReference type="Proteomes" id="UP001165085"/>
    </source>
</evidence>
<keyword evidence="3" id="KW-1185">Reference proteome</keyword>
<evidence type="ECO:0000313" key="2">
    <source>
        <dbReference type="EMBL" id="GMH98378.1"/>
    </source>
</evidence>
<dbReference type="EMBL" id="BRXY01000515">
    <property type="protein sequence ID" value="GMH98378.1"/>
    <property type="molecule type" value="Genomic_DNA"/>
</dbReference>
<evidence type="ECO:0000256" key="1">
    <source>
        <dbReference type="SAM" id="SignalP"/>
    </source>
</evidence>
<gene>
    <name evidence="2" type="ORF">TrST_g9819</name>
</gene>
<organism evidence="2 3">
    <name type="scientific">Triparma strigata</name>
    <dbReference type="NCBI Taxonomy" id="1606541"/>
    <lineage>
        <taxon>Eukaryota</taxon>
        <taxon>Sar</taxon>
        <taxon>Stramenopiles</taxon>
        <taxon>Ochrophyta</taxon>
        <taxon>Bolidophyceae</taxon>
        <taxon>Parmales</taxon>
        <taxon>Triparmaceae</taxon>
        <taxon>Triparma</taxon>
    </lineage>
</organism>
<reference evidence="3" key="1">
    <citation type="journal article" date="2023" name="Commun. Biol.">
        <title>Genome analysis of Parmales, the sister group of diatoms, reveals the evolutionary specialization of diatoms from phago-mixotrophs to photoautotrophs.</title>
        <authorList>
            <person name="Ban H."/>
            <person name="Sato S."/>
            <person name="Yoshikawa S."/>
            <person name="Yamada K."/>
            <person name="Nakamura Y."/>
            <person name="Ichinomiya M."/>
            <person name="Sato N."/>
            <person name="Blanc-Mathieu R."/>
            <person name="Endo H."/>
            <person name="Kuwata A."/>
            <person name="Ogata H."/>
        </authorList>
    </citation>
    <scope>NUCLEOTIDE SEQUENCE [LARGE SCALE GENOMIC DNA]</scope>
    <source>
        <strain evidence="3">NIES 3701</strain>
    </source>
</reference>
<keyword evidence="1" id="KW-0732">Signal</keyword>
<dbReference type="AlphaFoldDB" id="A0A9W7C527"/>
<dbReference type="Proteomes" id="UP001165085">
    <property type="component" value="Unassembled WGS sequence"/>
</dbReference>
<comment type="caution">
    <text evidence="2">The sequence shown here is derived from an EMBL/GenBank/DDBJ whole genome shotgun (WGS) entry which is preliminary data.</text>
</comment>
<feature type="chain" id="PRO_5040999704" evidence="1">
    <location>
        <begin position="18"/>
        <end position="102"/>
    </location>
</feature>
<proteinExistence type="predicted"/>
<sequence>MILLMTLLTKAVLRTLAELCCYSLPDGEAEKLEKVIKKFLVERPSILNQIVGVEYGEKDAVWRPQILEAAVVQVLSDSAGEKKKDLGLTLRTRKEKLQIMKF</sequence>